<name>A0A6S7FU10_PARCT</name>
<dbReference type="GO" id="GO:0030091">
    <property type="term" value="P:protein repair"/>
    <property type="evidence" value="ECO:0007669"/>
    <property type="project" value="InterPro"/>
</dbReference>
<gene>
    <name evidence="7" type="ORF">PACLA_8A084025</name>
</gene>
<dbReference type="EMBL" id="CACRXK020000385">
    <property type="protein sequence ID" value="CAB3981417.1"/>
    <property type="molecule type" value="Genomic_DNA"/>
</dbReference>
<comment type="cofactor">
    <cofactor evidence="6">
        <name>Zn(2+)</name>
        <dbReference type="ChEBI" id="CHEBI:29105"/>
    </cofactor>
    <text evidence="6">Binds 1 zinc ion per subunit.</text>
</comment>
<keyword evidence="2 6" id="KW-0479">Metal-binding</keyword>
<dbReference type="PROSITE" id="PS51790">
    <property type="entry name" value="MSRB"/>
    <property type="match status" value="1"/>
</dbReference>
<dbReference type="AlphaFoldDB" id="A0A6S7FU10"/>
<reference evidence="7" key="1">
    <citation type="submission" date="2020-04" db="EMBL/GenBank/DDBJ databases">
        <authorList>
            <person name="Alioto T."/>
            <person name="Alioto T."/>
            <person name="Gomez Garrido J."/>
        </authorList>
    </citation>
    <scope>NUCLEOTIDE SEQUENCE</scope>
    <source>
        <strain evidence="7">A484AB</strain>
    </source>
</reference>
<keyword evidence="4 6" id="KW-0560">Oxidoreductase</keyword>
<dbReference type="Pfam" id="PF01641">
    <property type="entry name" value="SelR"/>
    <property type="match status" value="1"/>
</dbReference>
<comment type="function">
    <text evidence="6">Methionine-sulfoxide reductase that specifically reduces methionine (R)-sulfoxide back to methionine. While in many cases methionine oxidation is the result of random oxidation following oxidative stress, methionine oxidation is also a post-translational modification that takes place on specific residues.</text>
</comment>
<dbReference type="PANTHER" id="PTHR10173:SF52">
    <property type="entry name" value="METHIONINE-R-SULFOXIDE REDUCTASE B1"/>
    <property type="match status" value="1"/>
</dbReference>
<dbReference type="GO" id="GO:0005737">
    <property type="term" value="C:cytoplasm"/>
    <property type="evidence" value="ECO:0007669"/>
    <property type="project" value="TreeGrafter"/>
</dbReference>
<organism evidence="7 8">
    <name type="scientific">Paramuricea clavata</name>
    <name type="common">Red gorgonian</name>
    <name type="synonym">Violescent sea-whip</name>
    <dbReference type="NCBI Taxonomy" id="317549"/>
    <lineage>
        <taxon>Eukaryota</taxon>
        <taxon>Metazoa</taxon>
        <taxon>Cnidaria</taxon>
        <taxon>Anthozoa</taxon>
        <taxon>Octocorallia</taxon>
        <taxon>Malacalcyonacea</taxon>
        <taxon>Plexauridae</taxon>
        <taxon>Paramuricea</taxon>
    </lineage>
</organism>
<evidence type="ECO:0000256" key="3">
    <source>
        <dbReference type="ARBA" id="ARBA00022833"/>
    </source>
</evidence>
<keyword evidence="8" id="KW-1185">Reference proteome</keyword>
<dbReference type="InterPro" id="IPR011057">
    <property type="entry name" value="Mss4-like_sf"/>
</dbReference>
<dbReference type="GO" id="GO:0033743">
    <property type="term" value="F:peptide-methionine (R)-S-oxide reductase activity"/>
    <property type="evidence" value="ECO:0007669"/>
    <property type="project" value="UniProtKB-EC"/>
</dbReference>
<dbReference type="InterPro" id="IPR028427">
    <property type="entry name" value="Met_Sox_Rdtase_MsrB"/>
</dbReference>
<dbReference type="InterPro" id="IPR002579">
    <property type="entry name" value="Met_Sox_Rdtase_MsrB_dom"/>
</dbReference>
<evidence type="ECO:0000313" key="8">
    <source>
        <dbReference type="Proteomes" id="UP001152795"/>
    </source>
</evidence>
<comment type="caution">
    <text evidence="7">The sequence shown here is derived from an EMBL/GenBank/DDBJ whole genome shotgun (WGS) entry which is preliminary data.</text>
</comment>
<dbReference type="OrthoDB" id="44061at2759"/>
<dbReference type="FunFam" id="2.170.150.20:FF:000001">
    <property type="entry name" value="Peptide methionine sulfoxide reductase MsrB"/>
    <property type="match status" value="1"/>
</dbReference>
<evidence type="ECO:0000313" key="7">
    <source>
        <dbReference type="EMBL" id="CAB3981417.1"/>
    </source>
</evidence>
<dbReference type="PANTHER" id="PTHR10173">
    <property type="entry name" value="METHIONINE SULFOXIDE REDUCTASE"/>
    <property type="match status" value="1"/>
</dbReference>
<dbReference type="SUPFAM" id="SSF51316">
    <property type="entry name" value="Mss4-like"/>
    <property type="match status" value="1"/>
</dbReference>
<dbReference type="GO" id="GO:0046872">
    <property type="term" value="F:metal ion binding"/>
    <property type="evidence" value="ECO:0007669"/>
    <property type="project" value="UniProtKB-KW"/>
</dbReference>
<evidence type="ECO:0000256" key="5">
    <source>
        <dbReference type="ARBA" id="ARBA00048488"/>
    </source>
</evidence>
<sequence length="255" mass="29007">MKDEKMCALGKNMKDEKNVCTWEKHTSMCGALGKNMKDEKMCALGKNMKDEKNVCTWEKHTSMCGALGKNMKDEKMCALGKNMKDEKMRALAKNMKDEKMYALGKNMYNNSFENYTDEDWKKRLSPKQYRICREKGTEPPWSGELLDNKQPGIYSCVCCDADLFDWSTKFDSESGWPSFWSAIELEQTNKQKQLGLPNLSVDQVADKSHGMVRVEVLCSQCGSHLGHVFSDGPKPTGLRYCINSVSLKFKPSVID</sequence>
<keyword evidence="3 6" id="KW-0862">Zinc</keyword>
<dbReference type="NCBIfam" id="TIGR00357">
    <property type="entry name" value="peptide-methionine (R)-S-oxide reductase MsrB"/>
    <property type="match status" value="1"/>
</dbReference>
<protein>
    <recommendedName>
        <fullName evidence="6">Peptide-methionine (R)-S-oxide reductase</fullName>
        <ecNumber evidence="6">1.8.4.12</ecNumber>
    </recommendedName>
</protein>
<dbReference type="Gene3D" id="2.170.150.20">
    <property type="entry name" value="Peptide methionine sulfoxide reductase"/>
    <property type="match status" value="1"/>
</dbReference>
<evidence type="ECO:0000256" key="2">
    <source>
        <dbReference type="ARBA" id="ARBA00022723"/>
    </source>
</evidence>
<evidence type="ECO:0000256" key="4">
    <source>
        <dbReference type="ARBA" id="ARBA00023002"/>
    </source>
</evidence>
<evidence type="ECO:0000256" key="6">
    <source>
        <dbReference type="RuleBase" id="RU365044"/>
    </source>
</evidence>
<dbReference type="EC" id="1.8.4.12" evidence="6"/>
<comment type="catalytic activity">
    <reaction evidence="5 6">
        <text>L-methionyl-[protein] + [thioredoxin]-disulfide + H2O = L-methionyl-(R)-S-oxide-[protein] + [thioredoxin]-dithiol</text>
        <dbReference type="Rhea" id="RHEA:24164"/>
        <dbReference type="Rhea" id="RHEA-COMP:10698"/>
        <dbReference type="Rhea" id="RHEA-COMP:10700"/>
        <dbReference type="Rhea" id="RHEA-COMP:12313"/>
        <dbReference type="Rhea" id="RHEA-COMP:12314"/>
        <dbReference type="ChEBI" id="CHEBI:15377"/>
        <dbReference type="ChEBI" id="CHEBI:16044"/>
        <dbReference type="ChEBI" id="CHEBI:29950"/>
        <dbReference type="ChEBI" id="CHEBI:45764"/>
        <dbReference type="ChEBI" id="CHEBI:50058"/>
        <dbReference type="EC" id="1.8.4.12"/>
    </reaction>
</comment>
<dbReference type="Proteomes" id="UP001152795">
    <property type="component" value="Unassembled WGS sequence"/>
</dbReference>
<evidence type="ECO:0000256" key="1">
    <source>
        <dbReference type="ARBA" id="ARBA00007174"/>
    </source>
</evidence>
<proteinExistence type="inferred from homology"/>
<dbReference type="GO" id="GO:0006979">
    <property type="term" value="P:response to oxidative stress"/>
    <property type="evidence" value="ECO:0007669"/>
    <property type="project" value="InterPro"/>
</dbReference>
<accession>A0A6S7FU10</accession>
<comment type="similarity">
    <text evidence="1 6">Belongs to the MsrB Met sulfoxide reductase family.</text>
</comment>